<sequence>MEITIRQKCNYLMMKKFGRLVDFEAVQSYSVNIRVEELEVQIMEKEYEHSQELKEWEKRISDLQQQLMKLTKENTSKLQQLNRFCFEKHQLETKLAALKNDMVSLQPLQVWGCSDMGKGSVIWPSPALWSHILLCCQQLGLIFPPKTRNQSSKQKRWVLKRTHCP</sequence>
<dbReference type="PANTHER" id="PTHR14885:SF3">
    <property type="entry name" value="CILIA- AND FLAGELLA-ASSOCIATED PROTEIN 44"/>
    <property type="match status" value="1"/>
</dbReference>
<keyword evidence="4" id="KW-0853">WD repeat</keyword>
<keyword evidence="3" id="KW-0963">Cytoplasm</keyword>
<keyword evidence="8" id="KW-0966">Cell projection</keyword>
<evidence type="ECO:0000256" key="2">
    <source>
        <dbReference type="ARBA" id="ARBA00004245"/>
    </source>
</evidence>
<organism evidence="10 11">
    <name type="scientific">Amazona collaria</name>
    <name type="common">yellow-billed parrot</name>
    <dbReference type="NCBI Taxonomy" id="241587"/>
    <lineage>
        <taxon>Eukaryota</taxon>
        <taxon>Metazoa</taxon>
        <taxon>Chordata</taxon>
        <taxon>Craniata</taxon>
        <taxon>Vertebrata</taxon>
        <taxon>Euteleostomi</taxon>
        <taxon>Archelosauria</taxon>
        <taxon>Archosauria</taxon>
        <taxon>Dinosauria</taxon>
        <taxon>Saurischia</taxon>
        <taxon>Theropoda</taxon>
        <taxon>Coelurosauria</taxon>
        <taxon>Aves</taxon>
        <taxon>Neognathae</taxon>
        <taxon>Neoaves</taxon>
        <taxon>Telluraves</taxon>
        <taxon>Australaves</taxon>
        <taxon>Psittaciformes</taxon>
        <taxon>Psittacidae</taxon>
        <taxon>Amazona</taxon>
    </lineage>
</organism>
<evidence type="ECO:0000313" key="11">
    <source>
        <dbReference type="Proteomes" id="UP000694522"/>
    </source>
</evidence>
<keyword evidence="7" id="KW-0206">Cytoskeleton</keyword>
<name>A0A8B9F2S7_9PSIT</name>
<evidence type="ECO:0000256" key="8">
    <source>
        <dbReference type="ARBA" id="ARBA00023273"/>
    </source>
</evidence>
<dbReference type="Proteomes" id="UP000694522">
    <property type="component" value="Unplaced"/>
</dbReference>
<evidence type="ECO:0000256" key="5">
    <source>
        <dbReference type="ARBA" id="ARBA00022737"/>
    </source>
</evidence>
<evidence type="ECO:0000313" key="10">
    <source>
        <dbReference type="Ensembl" id="ENSACOP00000002845.1"/>
    </source>
</evidence>
<proteinExistence type="predicted"/>
<evidence type="ECO:0000256" key="4">
    <source>
        <dbReference type="ARBA" id="ARBA00022574"/>
    </source>
</evidence>
<protein>
    <submittedName>
        <fullName evidence="10">Uncharacterized protein</fullName>
    </submittedName>
</protein>
<keyword evidence="6 9" id="KW-0175">Coiled coil</keyword>
<reference evidence="10" key="1">
    <citation type="submission" date="2025-08" db="UniProtKB">
        <authorList>
            <consortium name="Ensembl"/>
        </authorList>
    </citation>
    <scope>IDENTIFICATION</scope>
</reference>
<evidence type="ECO:0000256" key="7">
    <source>
        <dbReference type="ARBA" id="ARBA00023212"/>
    </source>
</evidence>
<evidence type="ECO:0000256" key="3">
    <source>
        <dbReference type="ARBA" id="ARBA00022490"/>
    </source>
</evidence>
<feature type="coiled-coil region" evidence="9">
    <location>
        <begin position="35"/>
        <end position="80"/>
    </location>
</feature>
<evidence type="ECO:0000256" key="1">
    <source>
        <dbReference type="ARBA" id="ARBA00004138"/>
    </source>
</evidence>
<keyword evidence="5" id="KW-0677">Repeat</keyword>
<dbReference type="PANTHER" id="PTHR14885">
    <property type="entry name" value="CILIA- AND FLAGELLA-ASSOCIATED PROTEIN 43-RELATED"/>
    <property type="match status" value="1"/>
</dbReference>
<dbReference type="AlphaFoldDB" id="A0A8B9F2S7"/>
<dbReference type="Ensembl" id="ENSACOT00000002942.1">
    <property type="protein sequence ID" value="ENSACOP00000002845.1"/>
    <property type="gene ID" value="ENSACOG00000001974.1"/>
</dbReference>
<evidence type="ECO:0000256" key="9">
    <source>
        <dbReference type="SAM" id="Coils"/>
    </source>
</evidence>
<keyword evidence="11" id="KW-1185">Reference proteome</keyword>
<evidence type="ECO:0000256" key="6">
    <source>
        <dbReference type="ARBA" id="ARBA00023054"/>
    </source>
</evidence>
<dbReference type="GO" id="GO:0005856">
    <property type="term" value="C:cytoskeleton"/>
    <property type="evidence" value="ECO:0007669"/>
    <property type="project" value="UniProtKB-SubCell"/>
</dbReference>
<dbReference type="GO" id="GO:0005929">
    <property type="term" value="C:cilium"/>
    <property type="evidence" value="ECO:0007669"/>
    <property type="project" value="UniProtKB-SubCell"/>
</dbReference>
<comment type="subcellular location">
    <subcellularLocation>
        <location evidence="1">Cell projection</location>
        <location evidence="1">Cilium</location>
    </subcellularLocation>
    <subcellularLocation>
        <location evidence="2">Cytoplasm</location>
        <location evidence="2">Cytoskeleton</location>
    </subcellularLocation>
</comment>
<reference evidence="10" key="2">
    <citation type="submission" date="2025-09" db="UniProtKB">
        <authorList>
            <consortium name="Ensembl"/>
        </authorList>
    </citation>
    <scope>IDENTIFICATION</scope>
</reference>
<accession>A0A8B9F2S7</accession>